<organism evidence="6 7">
    <name type="scientific">Candidatus Azambacteria bacterium RIFCSPHIGHO2_01_FULL_40_24</name>
    <dbReference type="NCBI Taxonomy" id="1797301"/>
    <lineage>
        <taxon>Bacteria</taxon>
        <taxon>Candidatus Azamiibacteriota</taxon>
    </lineage>
</organism>
<dbReference type="InterPro" id="IPR021137">
    <property type="entry name" value="Ribosomal_bL35-like"/>
</dbReference>
<keyword evidence="3 4" id="KW-0687">Ribonucleoprotein</keyword>
<dbReference type="SUPFAM" id="SSF143034">
    <property type="entry name" value="L35p-like"/>
    <property type="match status" value="1"/>
</dbReference>
<proteinExistence type="inferred from homology"/>
<dbReference type="Pfam" id="PF01632">
    <property type="entry name" value="Ribosomal_L35p"/>
    <property type="match status" value="1"/>
</dbReference>
<keyword evidence="2 4" id="KW-0689">Ribosomal protein</keyword>
<dbReference type="GO" id="GO:0005840">
    <property type="term" value="C:ribosome"/>
    <property type="evidence" value="ECO:0007669"/>
    <property type="project" value="UniProtKB-KW"/>
</dbReference>
<dbReference type="PRINTS" id="PR00064">
    <property type="entry name" value="RIBOSOMALL35"/>
</dbReference>
<comment type="caution">
    <text evidence="6">The sequence shown here is derived from an EMBL/GenBank/DDBJ whole genome shotgun (WGS) entry which is preliminary data.</text>
</comment>
<dbReference type="InterPro" id="IPR001706">
    <property type="entry name" value="Ribosomal_bL35"/>
</dbReference>
<evidence type="ECO:0000256" key="3">
    <source>
        <dbReference type="ARBA" id="ARBA00023274"/>
    </source>
</evidence>
<dbReference type="GO" id="GO:0006412">
    <property type="term" value="P:translation"/>
    <property type="evidence" value="ECO:0007669"/>
    <property type="project" value="UniProtKB-UniRule"/>
</dbReference>
<accession>A0A1F5B2I4</accession>
<reference evidence="6 7" key="1">
    <citation type="journal article" date="2016" name="Nat. Commun.">
        <title>Thousands of microbial genomes shed light on interconnected biogeochemical processes in an aquifer system.</title>
        <authorList>
            <person name="Anantharaman K."/>
            <person name="Brown C.T."/>
            <person name="Hug L.A."/>
            <person name="Sharon I."/>
            <person name="Castelle C.J."/>
            <person name="Probst A.J."/>
            <person name="Thomas B.C."/>
            <person name="Singh A."/>
            <person name="Wilkins M.J."/>
            <person name="Karaoz U."/>
            <person name="Brodie E.L."/>
            <person name="Williams K.H."/>
            <person name="Hubbard S.S."/>
            <person name="Banfield J.F."/>
        </authorList>
    </citation>
    <scope>NUCLEOTIDE SEQUENCE [LARGE SCALE GENOMIC DNA]</scope>
</reference>
<evidence type="ECO:0000313" key="7">
    <source>
        <dbReference type="Proteomes" id="UP000176431"/>
    </source>
</evidence>
<evidence type="ECO:0000313" key="6">
    <source>
        <dbReference type="EMBL" id="OGD24812.1"/>
    </source>
</evidence>
<dbReference type="AlphaFoldDB" id="A0A1F5B2I4"/>
<evidence type="ECO:0000256" key="1">
    <source>
        <dbReference type="ARBA" id="ARBA00006598"/>
    </source>
</evidence>
<evidence type="ECO:0000256" key="4">
    <source>
        <dbReference type="HAMAP-Rule" id="MF_00514"/>
    </source>
</evidence>
<dbReference type="EMBL" id="MEYK01000032">
    <property type="protein sequence ID" value="OGD24812.1"/>
    <property type="molecule type" value="Genomic_DNA"/>
</dbReference>
<evidence type="ECO:0000256" key="5">
    <source>
        <dbReference type="RuleBase" id="RU000568"/>
    </source>
</evidence>
<dbReference type="GO" id="GO:1990904">
    <property type="term" value="C:ribonucleoprotein complex"/>
    <property type="evidence" value="ECO:0007669"/>
    <property type="project" value="UniProtKB-KW"/>
</dbReference>
<dbReference type="GO" id="GO:0003735">
    <property type="term" value="F:structural constituent of ribosome"/>
    <property type="evidence" value="ECO:0007669"/>
    <property type="project" value="InterPro"/>
</dbReference>
<gene>
    <name evidence="4" type="primary">rpmI</name>
    <name evidence="6" type="ORF">A2819_01040</name>
</gene>
<name>A0A1F5B2I4_9BACT</name>
<dbReference type="Gene3D" id="4.10.410.60">
    <property type="match status" value="1"/>
</dbReference>
<protein>
    <recommendedName>
        <fullName evidence="4">Large ribosomal subunit protein bL35</fullName>
    </recommendedName>
</protein>
<comment type="similarity">
    <text evidence="1 4 5">Belongs to the bacterial ribosomal protein bL35 family.</text>
</comment>
<dbReference type="HAMAP" id="MF_00514">
    <property type="entry name" value="Ribosomal_bL35"/>
    <property type="match status" value="1"/>
</dbReference>
<dbReference type="Proteomes" id="UP000176431">
    <property type="component" value="Unassembled WGS sequence"/>
</dbReference>
<sequence length="65" mass="7491">MFKIKTNKSILSRLKVSSNGKLVRRATNQSHFNAKDSGKKGRLKHRSALIKKSDKKLFKQYIPYA</sequence>
<evidence type="ECO:0000256" key="2">
    <source>
        <dbReference type="ARBA" id="ARBA00022980"/>
    </source>
</evidence>
<dbReference type="InterPro" id="IPR037229">
    <property type="entry name" value="Ribosomal_bL35_sf"/>
</dbReference>